<dbReference type="AlphaFoldDB" id="A0A4Y8UIC0"/>
<proteinExistence type="predicted"/>
<keyword evidence="4" id="KW-1185">Reference proteome</keyword>
<dbReference type="PANTHER" id="PTHR33678:SF2">
    <property type="match status" value="1"/>
</dbReference>
<feature type="region of interest" description="Disordered" evidence="1">
    <location>
        <begin position="70"/>
        <end position="131"/>
    </location>
</feature>
<feature type="domain" description="Transposase IS66 central" evidence="2">
    <location>
        <begin position="204"/>
        <end position="462"/>
    </location>
</feature>
<name>A0A4Y8UIC0_9BACT</name>
<accession>A0A4Y8UIC0</accession>
<evidence type="ECO:0000259" key="2">
    <source>
        <dbReference type="Pfam" id="PF03050"/>
    </source>
</evidence>
<protein>
    <submittedName>
        <fullName evidence="3">IS66 family transposase</fullName>
    </submittedName>
</protein>
<dbReference type="OrthoDB" id="151215at2"/>
<feature type="compositionally biased region" description="Low complexity" evidence="1">
    <location>
        <begin position="88"/>
        <end position="101"/>
    </location>
</feature>
<organism evidence="3 4">
    <name type="scientific">Segatella hominis</name>
    <dbReference type="NCBI Taxonomy" id="2518605"/>
    <lineage>
        <taxon>Bacteria</taxon>
        <taxon>Pseudomonadati</taxon>
        <taxon>Bacteroidota</taxon>
        <taxon>Bacteroidia</taxon>
        <taxon>Bacteroidales</taxon>
        <taxon>Prevotellaceae</taxon>
        <taxon>Segatella</taxon>
    </lineage>
</organism>
<evidence type="ECO:0000313" key="4">
    <source>
        <dbReference type="Proteomes" id="UP000297872"/>
    </source>
</evidence>
<dbReference type="GeneID" id="302996994"/>
<evidence type="ECO:0000313" key="3">
    <source>
        <dbReference type="EMBL" id="TFH68168.1"/>
    </source>
</evidence>
<dbReference type="Pfam" id="PF03050">
    <property type="entry name" value="DDE_Tnp_IS66"/>
    <property type="match status" value="1"/>
</dbReference>
<dbReference type="InterPro" id="IPR004291">
    <property type="entry name" value="Transposase_IS66_central"/>
</dbReference>
<dbReference type="NCBIfam" id="NF033517">
    <property type="entry name" value="transpos_IS66"/>
    <property type="match status" value="1"/>
</dbReference>
<dbReference type="PANTHER" id="PTHR33678">
    <property type="entry name" value="BLL1576 PROTEIN"/>
    <property type="match status" value="1"/>
</dbReference>
<reference evidence="3 4" key="1">
    <citation type="submission" date="2019-02" db="EMBL/GenBank/DDBJ databases">
        <title>Draft Genome Sequence of the Prevotella sp. BCRC 81118, Isolated from Human Feces.</title>
        <authorList>
            <person name="Huang C.-H."/>
        </authorList>
    </citation>
    <scope>NUCLEOTIDE SEQUENCE [LARGE SCALE GENOMIC DNA]</scope>
    <source>
        <strain evidence="3 4">BCRC 81118</strain>
    </source>
</reference>
<comment type="caution">
    <text evidence="3">The sequence shown here is derived from an EMBL/GenBank/DDBJ whole genome shotgun (WGS) entry which is preliminary data.</text>
</comment>
<dbReference type="InterPro" id="IPR052344">
    <property type="entry name" value="Transposase-related"/>
</dbReference>
<dbReference type="RefSeq" id="WP_134844742.1">
    <property type="nucleotide sequence ID" value="NZ_SGVY01000111.1"/>
</dbReference>
<sequence length="491" mass="55537">MASDCTDINVVLRQINQRLRKLEKSDSEKTEEIGRLNRVINQKDVEIHNLKTELASTKAELAVAKERIKELEETDDDTSSTPGKPEKNSSNSSIPPSQESIASRELRRTKSLRKPSGKPSGGQPGHKGHTLQTIAEPDVIVKHEPVYCKCCGRLLIDIPCQKIRKTQIVDIKVVVETCEEQYYEKVCECGCVNNCEAPNCRIKYGDNLRALVTYLNVVQCIPFKRIAELISDLSGQNISEGTVQNILKENSGKADSAYEEIRKRLETASVVGADETGAAVGKHLHWNWIFQNDLLTYVFQSESRGQKAIDSKFPKGLPYSTLVTDRHQSYFKMNVKDHQVCLAHLLRNAEYLNELDSNQNWSRRFIQLIEHSINLRREGNITSRKIKVLKTKMKNLLGESLTHLDNEFEKFKRGILKVKDYLFTFLSNPSVPYENNASERGVRKIKIKQKVSGCFRTDSGADDFAKLHSIAETAMKNGNSKFNAILAVVQQ</sequence>
<evidence type="ECO:0000256" key="1">
    <source>
        <dbReference type="SAM" id="MobiDB-lite"/>
    </source>
</evidence>
<gene>
    <name evidence="3" type="ORF">EXN75_17245</name>
</gene>
<dbReference type="Proteomes" id="UP000297872">
    <property type="component" value="Unassembled WGS sequence"/>
</dbReference>
<dbReference type="EMBL" id="SGVY01000111">
    <property type="protein sequence ID" value="TFH68168.1"/>
    <property type="molecule type" value="Genomic_DNA"/>
</dbReference>